<dbReference type="Proteomes" id="UP001177260">
    <property type="component" value="Unassembled WGS sequence"/>
</dbReference>
<comment type="caution">
    <text evidence="1">The sequence shown here is derived from an EMBL/GenBank/DDBJ whole genome shotgun (WGS) entry which is preliminary data.</text>
</comment>
<keyword evidence="2" id="KW-1185">Reference proteome</keyword>
<protein>
    <submittedName>
        <fullName evidence="1">Uncharacterized protein</fullName>
    </submittedName>
</protein>
<proteinExistence type="predicted"/>
<evidence type="ECO:0000313" key="1">
    <source>
        <dbReference type="EMBL" id="KAK1145549.1"/>
    </source>
</evidence>
<organism evidence="1 2">
    <name type="scientific">Aspergillus melleus</name>
    <dbReference type="NCBI Taxonomy" id="138277"/>
    <lineage>
        <taxon>Eukaryota</taxon>
        <taxon>Fungi</taxon>
        <taxon>Dikarya</taxon>
        <taxon>Ascomycota</taxon>
        <taxon>Pezizomycotina</taxon>
        <taxon>Eurotiomycetes</taxon>
        <taxon>Eurotiomycetidae</taxon>
        <taxon>Eurotiales</taxon>
        <taxon>Aspergillaceae</taxon>
        <taxon>Aspergillus</taxon>
        <taxon>Aspergillus subgen. Circumdati</taxon>
    </lineage>
</organism>
<gene>
    <name evidence="1" type="ORF">N8T08_004107</name>
</gene>
<accession>A0ACC3B516</accession>
<name>A0ACC3B516_9EURO</name>
<sequence>MLVRSCPNSKDASSDWIGHISVTQDEVPPLYTAEEEGKPRAPSSASEAQLAVASLSDVYNSNRQHTQGTPGQVRFQALPPDRLPGFDADPPMRIRRHHHPARFRYDTVRCDTRLHRTACRREPVDLCSYSSRSQSSRRCSSLFPTLHIPTGAFAAGTEQIGAISAATALAIRNMTAPELRRQTVSEDAYRQSLQHGPDASSHTAPSRNRQVEPLQQEFPSQLSPQSQSSPASTIPLPHSPGVMVGTSSLLIRQFVRTSPDPMAEQTLPRVQGEKSRWEELE</sequence>
<evidence type="ECO:0000313" key="2">
    <source>
        <dbReference type="Proteomes" id="UP001177260"/>
    </source>
</evidence>
<reference evidence="1 2" key="1">
    <citation type="journal article" date="2023" name="ACS Omega">
        <title>Identification of the Neoaspergillic Acid Biosynthesis Gene Cluster by Establishing an In Vitro CRISPR-Ribonucleoprotein Genetic System in Aspergillus melleus.</title>
        <authorList>
            <person name="Yuan B."/>
            <person name="Grau M.F."/>
            <person name="Murata R.M."/>
            <person name="Torok T."/>
            <person name="Venkateswaran K."/>
            <person name="Stajich J.E."/>
            <person name="Wang C.C.C."/>
        </authorList>
    </citation>
    <scope>NUCLEOTIDE SEQUENCE [LARGE SCALE GENOMIC DNA]</scope>
    <source>
        <strain evidence="1 2">IMV 1140</strain>
    </source>
</reference>
<dbReference type="EMBL" id="JAOPJF010000023">
    <property type="protein sequence ID" value="KAK1145549.1"/>
    <property type="molecule type" value="Genomic_DNA"/>
</dbReference>